<dbReference type="GO" id="GO:0008932">
    <property type="term" value="F:lytic endotransglycosylase activity"/>
    <property type="evidence" value="ECO:0007669"/>
    <property type="project" value="TreeGrafter"/>
</dbReference>
<name>A0A1H3RFE5_9BACI</name>
<dbReference type="InterPro" id="IPR018392">
    <property type="entry name" value="LysM"/>
</dbReference>
<feature type="domain" description="LysM" evidence="2">
    <location>
        <begin position="109"/>
        <end position="152"/>
    </location>
</feature>
<evidence type="ECO:0000259" key="2">
    <source>
        <dbReference type="PROSITE" id="PS51782"/>
    </source>
</evidence>
<dbReference type="InterPro" id="IPR036779">
    <property type="entry name" value="LysM_dom_sf"/>
</dbReference>
<dbReference type="SUPFAM" id="SSF54106">
    <property type="entry name" value="LysM domain"/>
    <property type="match status" value="3"/>
</dbReference>
<dbReference type="OrthoDB" id="2572716at2"/>
<dbReference type="PANTHER" id="PTHR33734:SF22">
    <property type="entry name" value="MEMBRANE-BOUND LYTIC MUREIN TRANSGLYCOSYLASE D"/>
    <property type="match status" value="1"/>
</dbReference>
<dbReference type="PANTHER" id="PTHR33734">
    <property type="entry name" value="LYSM DOMAIN-CONTAINING GPI-ANCHORED PROTEIN 2"/>
    <property type="match status" value="1"/>
</dbReference>
<dbReference type="SMART" id="SM00257">
    <property type="entry name" value="LysM"/>
    <property type="match status" value="3"/>
</dbReference>
<evidence type="ECO:0000256" key="1">
    <source>
        <dbReference type="SAM" id="Phobius"/>
    </source>
</evidence>
<keyword evidence="1" id="KW-0472">Membrane</keyword>
<proteinExistence type="predicted"/>
<dbReference type="STRING" id="1503961.SAMN05421736_10882"/>
<evidence type="ECO:0000313" key="3">
    <source>
        <dbReference type="EMBL" id="SDZ24444.1"/>
    </source>
</evidence>
<reference evidence="4" key="1">
    <citation type="submission" date="2016-10" db="EMBL/GenBank/DDBJ databases">
        <authorList>
            <person name="Varghese N."/>
            <person name="Submissions S."/>
        </authorList>
    </citation>
    <scope>NUCLEOTIDE SEQUENCE [LARGE SCALE GENOMIC DNA]</scope>
    <source>
        <strain evidence="4">SP</strain>
    </source>
</reference>
<gene>
    <name evidence="3" type="ORF">SAMN05421736_10882</name>
</gene>
<dbReference type="PROSITE" id="PS51782">
    <property type="entry name" value="LYSM"/>
    <property type="match status" value="3"/>
</dbReference>
<keyword evidence="4" id="KW-1185">Reference proteome</keyword>
<evidence type="ECO:0000313" key="4">
    <source>
        <dbReference type="Proteomes" id="UP000198935"/>
    </source>
</evidence>
<feature type="domain" description="LysM" evidence="2">
    <location>
        <begin position="180"/>
        <end position="223"/>
    </location>
</feature>
<dbReference type="Proteomes" id="UP000198935">
    <property type="component" value="Unassembled WGS sequence"/>
</dbReference>
<dbReference type="Pfam" id="PF01476">
    <property type="entry name" value="LysM"/>
    <property type="match status" value="3"/>
</dbReference>
<dbReference type="EMBL" id="FNPI01000008">
    <property type="protein sequence ID" value="SDZ24444.1"/>
    <property type="molecule type" value="Genomic_DNA"/>
</dbReference>
<organism evidence="3 4">
    <name type="scientific">Evansella caseinilytica</name>
    <dbReference type="NCBI Taxonomy" id="1503961"/>
    <lineage>
        <taxon>Bacteria</taxon>
        <taxon>Bacillati</taxon>
        <taxon>Bacillota</taxon>
        <taxon>Bacilli</taxon>
        <taxon>Bacillales</taxon>
        <taxon>Bacillaceae</taxon>
        <taxon>Evansella</taxon>
    </lineage>
</organism>
<keyword evidence="1" id="KW-0812">Transmembrane</keyword>
<keyword evidence="1" id="KW-1133">Transmembrane helix</keyword>
<dbReference type="CDD" id="cd00118">
    <property type="entry name" value="LysM"/>
    <property type="match status" value="3"/>
</dbReference>
<dbReference type="AlphaFoldDB" id="A0A1H3RFE5"/>
<sequence>MEKEVEMITKTRRARIAEEKKQVMKARQRKLVGYAFAGTIAASALLVNGSEKGTASADSYTVQRGDTLYSLAKKYGVSVEKIQETNNLANDVIKVGQTLEVPPSSGETMRYTIVRGDTLFSLAKTYGTSVDSLKSMNGLQSDQIYAGQVINVPAMSTTSGGELKTADLQVSSAPVAVERAVYTVAPGDTLWSIARRFDTTVAKLKKDNALQSDVILIGQKLAIVNDGLYKADATVVGAADNFSVEFIINGEHEVLQVAYGTGEDFEKIAKKKVEMYYKANGKRPALIAYRQAPSE</sequence>
<feature type="transmembrane region" description="Helical" evidence="1">
    <location>
        <begin position="31"/>
        <end position="49"/>
    </location>
</feature>
<feature type="domain" description="LysM" evidence="2">
    <location>
        <begin position="58"/>
        <end position="101"/>
    </location>
</feature>
<dbReference type="Gene3D" id="3.10.350.10">
    <property type="entry name" value="LysM domain"/>
    <property type="match status" value="3"/>
</dbReference>
<protein>
    <submittedName>
        <fullName evidence="3">D-gamma-glutamyl-meso-diaminopimelic acid endopeptidase CwlS</fullName>
    </submittedName>
</protein>
<accession>A0A1H3RFE5</accession>